<dbReference type="Proteomes" id="UP000578531">
    <property type="component" value="Unassembled WGS sequence"/>
</dbReference>
<evidence type="ECO:0000313" key="7">
    <source>
        <dbReference type="EMBL" id="KAF6227633.1"/>
    </source>
</evidence>
<name>A0A8H6CQD6_9LECA</name>
<accession>A0A8H6CQD6</accession>
<dbReference type="GeneID" id="59293710"/>
<dbReference type="AlphaFoldDB" id="A0A8H6CQD6"/>
<proteinExistence type="predicted"/>
<keyword evidence="5" id="KW-0539">Nucleus</keyword>
<evidence type="ECO:0000256" key="4">
    <source>
        <dbReference type="ARBA" id="ARBA00023163"/>
    </source>
</evidence>
<protein>
    <recommendedName>
        <fullName evidence="9">Transcription factor domain-containing protein</fullName>
    </recommendedName>
</protein>
<dbReference type="OrthoDB" id="5424793at2759"/>
<keyword evidence="4" id="KW-0804">Transcription</keyword>
<evidence type="ECO:0000256" key="2">
    <source>
        <dbReference type="ARBA" id="ARBA00023015"/>
    </source>
</evidence>
<evidence type="ECO:0000256" key="6">
    <source>
        <dbReference type="SAM" id="MobiDB-lite"/>
    </source>
</evidence>
<keyword evidence="2" id="KW-0805">Transcription regulation</keyword>
<evidence type="ECO:0000256" key="3">
    <source>
        <dbReference type="ARBA" id="ARBA00023125"/>
    </source>
</evidence>
<sequence length="567" mass="63495">MNAASGSRREKKHLLRSCESCRVSKTKCMPNDMPDEKCQSRIIEVEKKIDSIYSLLQTGPTSRSRLNSLPPETLTPHSLTSAGESASRESEDASPNVPHVTNSSCSREEASSVMDVFQMGIITVQEAEVLLKDSLSEYEGCPWVVLPSELPLYLFRLERPCLLLSLLALASRKQAVLHESLEREFRKVISAKVIMDGGPDLDLLQGLLVYLAWYHLYPKVQAKKHYIFAQIAVAITADLGIPTLISGESDTRVKVELERTYVGVYYISSCVSLVNRKSISLRYDDSIGDYSRSLAEINHATTDADVIHFIGLQRLAEEIASTFGYDATNKKGRYLRLDNVELSVKAFKSRLHDFRHHLPSNSTCLASIMLAYESTCVYLHEVSLHMEHSFATSPVPLGREAGDSSQRRISLLLSCLEATKSFLDYFLQIPPRLILRHCTFERGRLAHAVTVLIKIAFCASPGLENFPLREACNVSYYLDALTEHLGSMSANLPDDGCPDSFSAFKAMGERIKSWYERMEFFEQVGSPSDLKDMSPLQFVEIAKEEQSTNFDLSNLDFSFFEAGSFLG</sequence>
<evidence type="ECO:0008006" key="9">
    <source>
        <dbReference type="Google" id="ProtNLM"/>
    </source>
</evidence>
<evidence type="ECO:0000313" key="8">
    <source>
        <dbReference type="Proteomes" id="UP000578531"/>
    </source>
</evidence>
<gene>
    <name evidence="7" type="ORF">HO173_012073</name>
</gene>
<dbReference type="CDD" id="cd12148">
    <property type="entry name" value="fungal_TF_MHR"/>
    <property type="match status" value="1"/>
</dbReference>
<dbReference type="PANTHER" id="PTHR31845:SF10">
    <property type="entry name" value="ZN(II)2CYS6 TRANSCRIPTION FACTOR (EUROFUNG)"/>
    <property type="match status" value="1"/>
</dbReference>
<dbReference type="RefSeq" id="XP_037159124.1">
    <property type="nucleotide sequence ID" value="XM_037313946.1"/>
</dbReference>
<dbReference type="PANTHER" id="PTHR31845">
    <property type="entry name" value="FINGER DOMAIN PROTEIN, PUTATIVE-RELATED"/>
    <property type="match status" value="1"/>
</dbReference>
<dbReference type="GO" id="GO:0005634">
    <property type="term" value="C:nucleus"/>
    <property type="evidence" value="ECO:0007669"/>
    <property type="project" value="UniProtKB-SubCell"/>
</dbReference>
<dbReference type="GO" id="GO:0000981">
    <property type="term" value="F:DNA-binding transcription factor activity, RNA polymerase II-specific"/>
    <property type="evidence" value="ECO:0007669"/>
    <property type="project" value="TreeGrafter"/>
</dbReference>
<feature type="compositionally biased region" description="Polar residues" evidence="6">
    <location>
        <begin position="75"/>
        <end position="84"/>
    </location>
</feature>
<evidence type="ECO:0000256" key="1">
    <source>
        <dbReference type="ARBA" id="ARBA00004123"/>
    </source>
</evidence>
<keyword evidence="3" id="KW-0238">DNA-binding</keyword>
<dbReference type="GO" id="GO:0000976">
    <property type="term" value="F:transcription cis-regulatory region binding"/>
    <property type="evidence" value="ECO:0007669"/>
    <property type="project" value="TreeGrafter"/>
</dbReference>
<keyword evidence="8" id="KW-1185">Reference proteome</keyword>
<comment type="subcellular location">
    <subcellularLocation>
        <location evidence="1">Nucleus</location>
    </subcellularLocation>
</comment>
<comment type="caution">
    <text evidence="7">The sequence shown here is derived from an EMBL/GenBank/DDBJ whole genome shotgun (WGS) entry which is preliminary data.</text>
</comment>
<reference evidence="7 8" key="1">
    <citation type="journal article" date="2020" name="Genomics">
        <title>Complete, high-quality genomes from long-read metagenomic sequencing of two wolf lichen thalli reveals enigmatic genome architecture.</title>
        <authorList>
            <person name="McKenzie S.K."/>
            <person name="Walston R.F."/>
            <person name="Allen J.L."/>
        </authorList>
    </citation>
    <scope>NUCLEOTIDE SEQUENCE [LARGE SCALE GENOMIC DNA]</scope>
    <source>
        <strain evidence="7">WasteWater2</strain>
    </source>
</reference>
<dbReference type="EMBL" id="JACCJC010000083">
    <property type="protein sequence ID" value="KAF6227633.1"/>
    <property type="molecule type" value="Genomic_DNA"/>
</dbReference>
<feature type="region of interest" description="Disordered" evidence="6">
    <location>
        <begin position="60"/>
        <end position="106"/>
    </location>
</feature>
<evidence type="ECO:0000256" key="5">
    <source>
        <dbReference type="ARBA" id="ARBA00023242"/>
    </source>
</evidence>
<organism evidence="7 8">
    <name type="scientific">Letharia columbiana</name>
    <dbReference type="NCBI Taxonomy" id="112416"/>
    <lineage>
        <taxon>Eukaryota</taxon>
        <taxon>Fungi</taxon>
        <taxon>Dikarya</taxon>
        <taxon>Ascomycota</taxon>
        <taxon>Pezizomycotina</taxon>
        <taxon>Lecanoromycetes</taxon>
        <taxon>OSLEUM clade</taxon>
        <taxon>Lecanoromycetidae</taxon>
        <taxon>Lecanorales</taxon>
        <taxon>Lecanorineae</taxon>
        <taxon>Parmeliaceae</taxon>
        <taxon>Letharia</taxon>
    </lineage>
</organism>
<dbReference type="InterPro" id="IPR051089">
    <property type="entry name" value="prtT"/>
</dbReference>